<feature type="region of interest" description="Disordered" evidence="1">
    <location>
        <begin position="1"/>
        <end position="76"/>
    </location>
</feature>
<feature type="compositionally biased region" description="Basic and acidic residues" evidence="1">
    <location>
        <begin position="130"/>
        <end position="141"/>
    </location>
</feature>
<evidence type="ECO:0000313" key="2">
    <source>
        <dbReference type="EMBL" id="OJJ72104.1"/>
    </source>
</evidence>
<feature type="compositionally biased region" description="Low complexity" evidence="1">
    <location>
        <begin position="31"/>
        <end position="61"/>
    </location>
</feature>
<keyword evidence="3" id="KW-1185">Reference proteome</keyword>
<gene>
    <name evidence="2" type="ORF">ASPBRDRAFT_587388</name>
</gene>
<evidence type="ECO:0000313" key="3">
    <source>
        <dbReference type="Proteomes" id="UP000184499"/>
    </source>
</evidence>
<organism evidence="2 3">
    <name type="scientific">Aspergillus brasiliensis (strain CBS 101740 / IMI 381727 / IBT 21946)</name>
    <dbReference type="NCBI Taxonomy" id="767769"/>
    <lineage>
        <taxon>Eukaryota</taxon>
        <taxon>Fungi</taxon>
        <taxon>Dikarya</taxon>
        <taxon>Ascomycota</taxon>
        <taxon>Pezizomycotina</taxon>
        <taxon>Eurotiomycetes</taxon>
        <taxon>Eurotiomycetidae</taxon>
        <taxon>Eurotiales</taxon>
        <taxon>Aspergillaceae</taxon>
        <taxon>Aspergillus</taxon>
        <taxon>Aspergillus subgen. Circumdati</taxon>
    </lineage>
</organism>
<evidence type="ECO:0000256" key="1">
    <source>
        <dbReference type="SAM" id="MobiDB-lite"/>
    </source>
</evidence>
<protein>
    <submittedName>
        <fullName evidence="2">Uncharacterized protein</fullName>
    </submittedName>
</protein>
<dbReference type="VEuPathDB" id="FungiDB:ASPBRDRAFT_587388"/>
<dbReference type="EMBL" id="KV878684">
    <property type="protein sequence ID" value="OJJ72104.1"/>
    <property type="molecule type" value="Genomic_DNA"/>
</dbReference>
<accession>A0A1L9UKD9</accession>
<feature type="compositionally biased region" description="Basic and acidic residues" evidence="1">
    <location>
        <begin position="62"/>
        <end position="76"/>
    </location>
</feature>
<feature type="region of interest" description="Disordered" evidence="1">
    <location>
        <begin position="112"/>
        <end position="152"/>
    </location>
</feature>
<reference evidence="3" key="1">
    <citation type="journal article" date="2017" name="Genome Biol.">
        <title>Comparative genomics reveals high biological diversity and specific adaptations in the industrially and medically important fungal genus Aspergillus.</title>
        <authorList>
            <person name="de Vries R.P."/>
            <person name="Riley R."/>
            <person name="Wiebenga A."/>
            <person name="Aguilar-Osorio G."/>
            <person name="Amillis S."/>
            <person name="Uchima C.A."/>
            <person name="Anderluh G."/>
            <person name="Asadollahi M."/>
            <person name="Askin M."/>
            <person name="Barry K."/>
            <person name="Battaglia E."/>
            <person name="Bayram O."/>
            <person name="Benocci T."/>
            <person name="Braus-Stromeyer S.A."/>
            <person name="Caldana C."/>
            <person name="Canovas D."/>
            <person name="Cerqueira G.C."/>
            <person name="Chen F."/>
            <person name="Chen W."/>
            <person name="Choi C."/>
            <person name="Clum A."/>
            <person name="Dos Santos R.A."/>
            <person name="Damasio A.R."/>
            <person name="Diallinas G."/>
            <person name="Emri T."/>
            <person name="Fekete E."/>
            <person name="Flipphi M."/>
            <person name="Freyberg S."/>
            <person name="Gallo A."/>
            <person name="Gournas C."/>
            <person name="Habgood R."/>
            <person name="Hainaut M."/>
            <person name="Harispe M.L."/>
            <person name="Henrissat B."/>
            <person name="Hilden K.S."/>
            <person name="Hope R."/>
            <person name="Hossain A."/>
            <person name="Karabika E."/>
            <person name="Karaffa L."/>
            <person name="Karanyi Z."/>
            <person name="Krasevec N."/>
            <person name="Kuo A."/>
            <person name="Kusch H."/>
            <person name="LaButti K."/>
            <person name="Lagendijk E.L."/>
            <person name="Lapidus A."/>
            <person name="Levasseur A."/>
            <person name="Lindquist E."/>
            <person name="Lipzen A."/>
            <person name="Logrieco A.F."/>
            <person name="MacCabe A."/>
            <person name="Maekelae M.R."/>
            <person name="Malavazi I."/>
            <person name="Melin P."/>
            <person name="Meyer V."/>
            <person name="Mielnichuk N."/>
            <person name="Miskei M."/>
            <person name="Molnar A.P."/>
            <person name="Mule G."/>
            <person name="Ngan C.Y."/>
            <person name="Orejas M."/>
            <person name="Orosz E."/>
            <person name="Ouedraogo J.P."/>
            <person name="Overkamp K.M."/>
            <person name="Park H.-S."/>
            <person name="Perrone G."/>
            <person name="Piumi F."/>
            <person name="Punt P.J."/>
            <person name="Ram A.F."/>
            <person name="Ramon A."/>
            <person name="Rauscher S."/>
            <person name="Record E."/>
            <person name="Riano-Pachon D.M."/>
            <person name="Robert V."/>
            <person name="Roehrig J."/>
            <person name="Ruller R."/>
            <person name="Salamov A."/>
            <person name="Salih N.S."/>
            <person name="Samson R.A."/>
            <person name="Sandor E."/>
            <person name="Sanguinetti M."/>
            <person name="Schuetze T."/>
            <person name="Sepcic K."/>
            <person name="Shelest E."/>
            <person name="Sherlock G."/>
            <person name="Sophianopoulou V."/>
            <person name="Squina F.M."/>
            <person name="Sun H."/>
            <person name="Susca A."/>
            <person name="Todd R.B."/>
            <person name="Tsang A."/>
            <person name="Unkles S.E."/>
            <person name="van de Wiele N."/>
            <person name="van Rossen-Uffink D."/>
            <person name="Oliveira J.V."/>
            <person name="Vesth T.C."/>
            <person name="Visser J."/>
            <person name="Yu J.-H."/>
            <person name="Zhou M."/>
            <person name="Andersen M.R."/>
            <person name="Archer D.B."/>
            <person name="Baker S.E."/>
            <person name="Benoit I."/>
            <person name="Brakhage A.A."/>
            <person name="Braus G.H."/>
            <person name="Fischer R."/>
            <person name="Frisvad J.C."/>
            <person name="Goldman G.H."/>
            <person name="Houbraken J."/>
            <person name="Oakley B."/>
            <person name="Pocsi I."/>
            <person name="Scazzocchio C."/>
            <person name="Seiboth B."/>
            <person name="vanKuyk P.A."/>
            <person name="Wortman J."/>
            <person name="Dyer P.S."/>
            <person name="Grigoriev I.V."/>
        </authorList>
    </citation>
    <scope>NUCLEOTIDE SEQUENCE [LARGE SCALE GENOMIC DNA]</scope>
    <source>
        <strain evidence="3">CBS 101740 / IMI 381727 / IBT 21946</strain>
    </source>
</reference>
<dbReference type="Proteomes" id="UP000184499">
    <property type="component" value="Unassembled WGS sequence"/>
</dbReference>
<name>A0A1L9UKD9_ASPBC</name>
<sequence length="152" mass="15980">MPPTTPSTSSDDESNTITWEHLEHAPPSPPSQSTNPTNDPTTITPATTTTHNNDNNQSSTDTHPERILDPETHPEEEAFYIEDVTGTGERTGPWIRVGVAPAIRIRPPGDVAVSGSLSSLGGGVGVRGQGDNRDNEDKRGEGVSVDSGSLSG</sequence>
<proteinExistence type="predicted"/>
<dbReference type="GeneID" id="93580438"/>
<dbReference type="AlphaFoldDB" id="A0A1L9UKD9"/>
<dbReference type="OrthoDB" id="10525306at2759"/>
<dbReference type="RefSeq" id="XP_067479352.1">
    <property type="nucleotide sequence ID" value="XM_067627950.1"/>
</dbReference>